<dbReference type="Proteomes" id="UP001056120">
    <property type="component" value="Linkage Group LG21"/>
</dbReference>
<sequence>MEEKVEYILKIITEDGDSFRVRAEQYYQKRPELVNFVEDTFQGYRALAERYDHLSRDLQSANRTIAMVFPERVKMSFDEEEYEDFTSNFDEHETMVPINANVPLPPKQNNLPKMGSVVQAMIKKKPKMPKKMMLKTGLVKIGVDENDSKVSTSSGLSKDEAFHKIDKLQKDILGFQTEKEFVKSSYENALSKYREIENKINEMHTKISNLQHEFAVGEAIDDHDAQTQMSSFALKMCKESLDKLKHKQKRFKTEAVVEHQRVDDIWKRFEALIVRDNNNTDLKNLEQTNFQTNEHVKDNKAKIDEKELKGFEENNGALSQQEHLKSPNIEISQGNNQEAFVESQTTIKSDQKEYENIEDKKTIDQEITISEVAEKIEQLVDKVINLETELTSQTALVMRLRFEIDELHEKLQSLEQESSNLVDESNNKNIKIKMLEEEMERVQILDKKIQVQNAQLEASFDEASVSLDNLSKELLIAKPDEDTKEDDVVFQTEKEKAQKNPRFDENQRKDSDDLEVFVPNEKVEGEQHLVSTSSRSIRKEQDIDCNGEEDAPKWNLMFPHGIDLDSEQILVEEYTSTLKNFKELKQKLNETEQRNRARSFKSAVQMKILRNSNDSKDAEIRSLYERLKQLETNMEKRVYFEELDKITESEVEKGSYMFDEGTLSENELDEATEIELTKASNAIDEGTNRITELIETAHFELRKARELINAGTQSTKEHDETTDLVDEGTQKSKELDETRDIDPKKTSNSVDDDQTQRKKEVDETTGFDLKKTAHSVDGEIQRRKEVDEVIDHHELKKTQDLHVDGDGLYENHGVLEVEEEIRTEIDDLRKENLELWLRFSTSYHQINRFQDTFHDLIEEIKQVKESKQEHGNGKQRHHPSFASDIRPLYRHLRDMQTEVILWLEKSEILEDDLQHRLASLSSIENEISDLSNDVSQSETTTVPLNNYQTGKFQGEVLNMKQENVKVLNELREASERVRTLQVDIEKTLLKLDEELGQTNKSNTSLKVPFRSILFGSKLRKKHRHRHSLLQRQYSDLQAKGTSTVLEKKPSI</sequence>
<dbReference type="EMBL" id="CM042038">
    <property type="protein sequence ID" value="KAI3732925.1"/>
    <property type="molecule type" value="Genomic_DNA"/>
</dbReference>
<keyword evidence="2" id="KW-1185">Reference proteome</keyword>
<protein>
    <submittedName>
        <fullName evidence="1">Uncharacterized protein</fullName>
    </submittedName>
</protein>
<evidence type="ECO:0000313" key="1">
    <source>
        <dbReference type="EMBL" id="KAI3732925.1"/>
    </source>
</evidence>
<proteinExistence type="predicted"/>
<comment type="caution">
    <text evidence="1">The sequence shown here is derived from an EMBL/GenBank/DDBJ whole genome shotgun (WGS) entry which is preliminary data.</text>
</comment>
<accession>A0ACB9CF96</accession>
<evidence type="ECO:0000313" key="2">
    <source>
        <dbReference type="Proteomes" id="UP001056120"/>
    </source>
</evidence>
<organism evidence="1 2">
    <name type="scientific">Smallanthus sonchifolius</name>
    <dbReference type="NCBI Taxonomy" id="185202"/>
    <lineage>
        <taxon>Eukaryota</taxon>
        <taxon>Viridiplantae</taxon>
        <taxon>Streptophyta</taxon>
        <taxon>Embryophyta</taxon>
        <taxon>Tracheophyta</taxon>
        <taxon>Spermatophyta</taxon>
        <taxon>Magnoliopsida</taxon>
        <taxon>eudicotyledons</taxon>
        <taxon>Gunneridae</taxon>
        <taxon>Pentapetalae</taxon>
        <taxon>asterids</taxon>
        <taxon>campanulids</taxon>
        <taxon>Asterales</taxon>
        <taxon>Asteraceae</taxon>
        <taxon>Asteroideae</taxon>
        <taxon>Heliantheae alliance</taxon>
        <taxon>Millerieae</taxon>
        <taxon>Smallanthus</taxon>
    </lineage>
</organism>
<gene>
    <name evidence="1" type="ORF">L1987_64137</name>
</gene>
<reference evidence="2" key="1">
    <citation type="journal article" date="2022" name="Mol. Ecol. Resour.">
        <title>The genomes of chicory, endive, great burdock and yacon provide insights into Asteraceae palaeo-polyploidization history and plant inulin production.</title>
        <authorList>
            <person name="Fan W."/>
            <person name="Wang S."/>
            <person name="Wang H."/>
            <person name="Wang A."/>
            <person name="Jiang F."/>
            <person name="Liu H."/>
            <person name="Zhao H."/>
            <person name="Xu D."/>
            <person name="Zhang Y."/>
        </authorList>
    </citation>
    <scope>NUCLEOTIDE SEQUENCE [LARGE SCALE GENOMIC DNA]</scope>
    <source>
        <strain evidence="2">cv. Yunnan</strain>
    </source>
</reference>
<name>A0ACB9CF96_9ASTR</name>
<reference evidence="1 2" key="2">
    <citation type="journal article" date="2022" name="Mol. Ecol. Resour.">
        <title>The genomes of chicory, endive, great burdock and yacon provide insights into Asteraceae paleo-polyploidization history and plant inulin production.</title>
        <authorList>
            <person name="Fan W."/>
            <person name="Wang S."/>
            <person name="Wang H."/>
            <person name="Wang A."/>
            <person name="Jiang F."/>
            <person name="Liu H."/>
            <person name="Zhao H."/>
            <person name="Xu D."/>
            <person name="Zhang Y."/>
        </authorList>
    </citation>
    <scope>NUCLEOTIDE SEQUENCE [LARGE SCALE GENOMIC DNA]</scope>
    <source>
        <strain evidence="2">cv. Yunnan</strain>
        <tissue evidence="1">Leaves</tissue>
    </source>
</reference>